<accession>A0A5C7A3X5</accession>
<dbReference type="Proteomes" id="UP000321903">
    <property type="component" value="Unassembled WGS sequence"/>
</dbReference>
<dbReference type="InterPro" id="IPR007453">
    <property type="entry name" value="DsrC/TusE"/>
</dbReference>
<evidence type="ECO:0000256" key="3">
    <source>
        <dbReference type="PIRNR" id="PIRNR006223"/>
    </source>
</evidence>
<protein>
    <recommendedName>
        <fullName evidence="3">Sulfurtransferase</fullName>
        <ecNumber evidence="3">2.8.1.-</ecNumber>
    </recommendedName>
</protein>
<dbReference type="NCBIfam" id="TIGR03342">
    <property type="entry name" value="dsrC_tusE_dsvC"/>
    <property type="match status" value="1"/>
</dbReference>
<reference evidence="5 6" key="1">
    <citation type="submission" date="2019-08" db="EMBL/GenBank/DDBJ databases">
        <title>Genome sequence of Psychrobacter frigidicola ACAM304 (type strain).</title>
        <authorList>
            <person name="Bowman J.P."/>
        </authorList>
    </citation>
    <scope>NUCLEOTIDE SEQUENCE [LARGE SCALE GENOMIC DNA]</scope>
    <source>
        <strain evidence="5 6">ACAM 304</strain>
    </source>
</reference>
<evidence type="ECO:0000313" key="5">
    <source>
        <dbReference type="EMBL" id="TXD97922.1"/>
    </source>
</evidence>
<keyword evidence="2" id="KW-0963">Cytoplasm</keyword>
<dbReference type="OrthoDB" id="9786347at2"/>
<evidence type="ECO:0000313" key="6">
    <source>
        <dbReference type="Proteomes" id="UP000321903"/>
    </source>
</evidence>
<evidence type="ECO:0000256" key="1">
    <source>
        <dbReference type="ARBA" id="ARBA00004496"/>
    </source>
</evidence>
<dbReference type="Pfam" id="PF04358">
    <property type="entry name" value="DsrC"/>
    <property type="match status" value="1"/>
</dbReference>
<dbReference type="GO" id="GO:0097163">
    <property type="term" value="F:sulfur carrier activity"/>
    <property type="evidence" value="ECO:0007669"/>
    <property type="project" value="TreeGrafter"/>
</dbReference>
<proteinExistence type="inferred from homology"/>
<dbReference type="GO" id="GO:0005737">
    <property type="term" value="C:cytoplasm"/>
    <property type="evidence" value="ECO:0007669"/>
    <property type="project" value="UniProtKB-SubCell"/>
</dbReference>
<dbReference type="InterPro" id="IPR042072">
    <property type="entry name" value="DsrC-like_C"/>
</dbReference>
<dbReference type="PANTHER" id="PTHR37010:SF1">
    <property type="entry name" value="SULFURTRANSFERASE TUSE"/>
    <property type="match status" value="1"/>
</dbReference>
<keyword evidence="3" id="KW-0808">Transferase</keyword>
<dbReference type="PANTHER" id="PTHR37010">
    <property type="entry name" value="SULFURTRANSFERASE TUSE"/>
    <property type="match status" value="1"/>
</dbReference>
<dbReference type="InterPro" id="IPR025526">
    <property type="entry name" value="DsrC-like_dom_sf"/>
</dbReference>
<dbReference type="AlphaFoldDB" id="A0A5C7A3X5"/>
<dbReference type="EC" id="2.8.1.-" evidence="3"/>
<dbReference type="EMBL" id="VORZ01000001">
    <property type="protein sequence ID" value="TXD97922.1"/>
    <property type="molecule type" value="Genomic_DNA"/>
</dbReference>
<dbReference type="RefSeq" id="WP_147221886.1">
    <property type="nucleotide sequence ID" value="NZ_CAJGYY010000001.1"/>
</dbReference>
<dbReference type="GO" id="GO:0002143">
    <property type="term" value="P:tRNA wobble position uridine thiolation"/>
    <property type="evidence" value="ECO:0007669"/>
    <property type="project" value="TreeGrafter"/>
</dbReference>
<organism evidence="5 6">
    <name type="scientific">Psychrobacter frigidicola</name>
    <dbReference type="NCBI Taxonomy" id="45611"/>
    <lineage>
        <taxon>Bacteria</taxon>
        <taxon>Pseudomonadati</taxon>
        <taxon>Pseudomonadota</taxon>
        <taxon>Gammaproteobacteria</taxon>
        <taxon>Moraxellales</taxon>
        <taxon>Moraxellaceae</taxon>
        <taxon>Psychrobacter</taxon>
    </lineage>
</organism>
<dbReference type="SUPFAM" id="SSF69721">
    <property type="entry name" value="DsrC, the gamma subunit of dissimilatory sulfite reductase"/>
    <property type="match status" value="1"/>
</dbReference>
<dbReference type="PIRSF" id="PIRSF006223">
    <property type="entry name" value="DsrC_TusE"/>
    <property type="match status" value="1"/>
</dbReference>
<evidence type="ECO:0000256" key="2">
    <source>
        <dbReference type="ARBA" id="ARBA00022490"/>
    </source>
</evidence>
<comment type="similarity">
    <text evidence="3">Belongs to the dsrC/tusE family.</text>
</comment>
<feature type="active site" description="Cysteine persulfide intermediate" evidence="4">
    <location>
        <position position="118"/>
    </location>
</feature>
<name>A0A5C7A3X5_9GAMM</name>
<comment type="caution">
    <text evidence="5">The sequence shown here is derived from an EMBL/GenBank/DDBJ whole genome shotgun (WGS) entry which is preliminary data.</text>
</comment>
<comment type="subcellular location">
    <subcellularLocation>
        <location evidence="1">Cytoplasm</location>
    </subcellularLocation>
</comment>
<comment type="function">
    <text evidence="3">Part of a sulfur-relay system.</text>
</comment>
<dbReference type="Gene3D" id="1.10.10.370">
    <property type="entry name" value="DsrC-like protein, C-terminal domain"/>
    <property type="match status" value="1"/>
</dbReference>
<keyword evidence="6" id="KW-1185">Reference proteome</keyword>
<sequence>MIVSPTTSTKPATTDTSLVLDQDGHLCDHSLWTPNIAQQLADTLEVKLSAEHLEILQQVRSFFDKFNHAPATRPLIKWLQQTLPQQDISNQKLQQLFNTGLVARHVNRLAGLPKPPNCL</sequence>
<evidence type="ECO:0000256" key="4">
    <source>
        <dbReference type="PIRSR" id="PIRSR006223-50"/>
    </source>
</evidence>
<gene>
    <name evidence="5" type="primary">tusE</name>
    <name evidence="5" type="ORF">ES754_02905</name>
</gene>
<dbReference type="GO" id="GO:0016740">
    <property type="term" value="F:transferase activity"/>
    <property type="evidence" value="ECO:0007669"/>
    <property type="project" value="UniProtKB-KW"/>
</dbReference>